<feature type="chain" id="PRO_5007287337" evidence="2">
    <location>
        <begin position="23"/>
        <end position="96"/>
    </location>
</feature>
<dbReference type="Proteomes" id="UP000616769">
    <property type="component" value="Unassembled WGS sequence"/>
</dbReference>
<feature type="compositionally biased region" description="Low complexity" evidence="1">
    <location>
        <begin position="77"/>
        <end position="86"/>
    </location>
</feature>
<comment type="caution">
    <text evidence="3">The sequence shown here is derived from an EMBL/GenBank/DDBJ whole genome shotgun (WGS) entry which is preliminary data.</text>
</comment>
<feature type="compositionally biased region" description="Basic and acidic residues" evidence="1">
    <location>
        <begin position="87"/>
        <end position="96"/>
    </location>
</feature>
<reference evidence="3 4" key="1">
    <citation type="journal article" date="2015" name="Parasit. Vectors">
        <title>Draft genome of the scabies mite.</title>
        <authorList>
            <person name="Rider S.D.Jr."/>
            <person name="Morgan M.S."/>
            <person name="Arlian L.G."/>
        </authorList>
    </citation>
    <scope>NUCLEOTIDE SEQUENCE [LARGE SCALE GENOMIC DNA]</scope>
    <source>
        <strain evidence="3">Arlian Lab</strain>
    </source>
</reference>
<accession>A0A132A094</accession>
<proteinExistence type="predicted"/>
<keyword evidence="2" id="KW-0732">Signal</keyword>
<dbReference type="AlphaFoldDB" id="A0A132A094"/>
<name>A0A132A094_SARSC</name>
<organism evidence="3 4">
    <name type="scientific">Sarcoptes scabiei</name>
    <name type="common">Itch mite</name>
    <name type="synonym">Acarus scabiei</name>
    <dbReference type="NCBI Taxonomy" id="52283"/>
    <lineage>
        <taxon>Eukaryota</taxon>
        <taxon>Metazoa</taxon>
        <taxon>Ecdysozoa</taxon>
        <taxon>Arthropoda</taxon>
        <taxon>Chelicerata</taxon>
        <taxon>Arachnida</taxon>
        <taxon>Acari</taxon>
        <taxon>Acariformes</taxon>
        <taxon>Sarcoptiformes</taxon>
        <taxon>Astigmata</taxon>
        <taxon>Psoroptidia</taxon>
        <taxon>Sarcoptoidea</taxon>
        <taxon>Sarcoptidae</taxon>
        <taxon>Sarcoptinae</taxon>
        <taxon>Sarcoptes</taxon>
    </lineage>
</organism>
<evidence type="ECO:0000313" key="3">
    <source>
        <dbReference type="EMBL" id="KPM04347.1"/>
    </source>
</evidence>
<evidence type="ECO:0000256" key="1">
    <source>
        <dbReference type="SAM" id="MobiDB-lite"/>
    </source>
</evidence>
<sequence length="96" mass="9824">MKITKLILSNGLLTNAGQLVTAATGQPTTDSNASGQTASANSFNTMAAVAAAVSHNAATKLYASNLSKHSLASLTSISNGFSSSKSNKNDRKYAPY</sequence>
<gene>
    <name evidence="3" type="ORF">QR98_0027910</name>
</gene>
<evidence type="ECO:0000313" key="4">
    <source>
        <dbReference type="Proteomes" id="UP000616769"/>
    </source>
</evidence>
<dbReference type="VEuPathDB" id="VectorBase:SSCA002239"/>
<evidence type="ECO:0000256" key="2">
    <source>
        <dbReference type="SAM" id="SignalP"/>
    </source>
</evidence>
<dbReference type="OrthoDB" id="442947at2759"/>
<dbReference type="EMBL" id="JXLN01008371">
    <property type="protein sequence ID" value="KPM04347.1"/>
    <property type="molecule type" value="Genomic_DNA"/>
</dbReference>
<protein>
    <submittedName>
        <fullName evidence="3">Uncharacterized protein</fullName>
    </submittedName>
</protein>
<feature type="region of interest" description="Disordered" evidence="1">
    <location>
        <begin position="77"/>
        <end position="96"/>
    </location>
</feature>
<feature type="signal peptide" evidence="2">
    <location>
        <begin position="1"/>
        <end position="22"/>
    </location>
</feature>